<organism evidence="1 2">
    <name type="scientific">Paratrimastix pyriformis</name>
    <dbReference type="NCBI Taxonomy" id="342808"/>
    <lineage>
        <taxon>Eukaryota</taxon>
        <taxon>Metamonada</taxon>
        <taxon>Preaxostyla</taxon>
        <taxon>Paratrimastigidae</taxon>
        <taxon>Paratrimastix</taxon>
    </lineage>
</organism>
<keyword evidence="2" id="KW-1185">Reference proteome</keyword>
<accession>A0ABQ8U1C9</accession>
<evidence type="ECO:0000313" key="2">
    <source>
        <dbReference type="Proteomes" id="UP001141327"/>
    </source>
</evidence>
<reference evidence="1" key="1">
    <citation type="journal article" date="2022" name="bioRxiv">
        <title>Genomics of Preaxostyla Flagellates Illuminates Evolutionary Transitions and the Path Towards Mitochondrial Loss.</title>
        <authorList>
            <person name="Novak L.V.F."/>
            <person name="Treitli S.C."/>
            <person name="Pyrih J."/>
            <person name="Halakuc P."/>
            <person name="Pipaliya S.V."/>
            <person name="Vacek V."/>
            <person name="Brzon O."/>
            <person name="Soukal P."/>
            <person name="Eme L."/>
            <person name="Dacks J.B."/>
            <person name="Karnkowska A."/>
            <person name="Elias M."/>
            <person name="Hampl V."/>
        </authorList>
    </citation>
    <scope>NUCLEOTIDE SEQUENCE</scope>
    <source>
        <strain evidence="1">RCP-MX</strain>
    </source>
</reference>
<dbReference type="Proteomes" id="UP001141327">
    <property type="component" value="Unassembled WGS sequence"/>
</dbReference>
<proteinExistence type="predicted"/>
<sequence length="92" mass="10657">MTKKSTIPIIQSGSNLGPLFPPKCPRAPRNFVRRASAIVTRLAIMRDTGGGTARPFEEIEFFEVVFRHHPKCFSMKLIDLHHQNRYRDVCRY</sequence>
<dbReference type="EMBL" id="JAPMOS010000351">
    <property type="protein sequence ID" value="KAJ4452920.1"/>
    <property type="molecule type" value="Genomic_DNA"/>
</dbReference>
<evidence type="ECO:0000313" key="1">
    <source>
        <dbReference type="EMBL" id="KAJ4452920.1"/>
    </source>
</evidence>
<comment type="caution">
    <text evidence="1">The sequence shown here is derived from an EMBL/GenBank/DDBJ whole genome shotgun (WGS) entry which is preliminary data.</text>
</comment>
<protein>
    <submittedName>
        <fullName evidence="1">Uncharacterized protein</fullName>
    </submittedName>
</protein>
<gene>
    <name evidence="1" type="ORF">PAPYR_12754</name>
</gene>
<name>A0ABQ8U1C9_9EUKA</name>